<dbReference type="NCBIfam" id="NF041551">
    <property type="entry name" value="YlcI_YnfO_N"/>
    <property type="match status" value="1"/>
</dbReference>
<gene>
    <name evidence="1" type="ORF">CRN84_09175</name>
</gene>
<reference evidence="2" key="1">
    <citation type="submission" date="2017-09" db="EMBL/GenBank/DDBJ databases">
        <title>FDA dAtabase for Regulatory Grade micrObial Sequences (FDA-ARGOS): Supporting development and validation of Infectious Disease Dx tests.</title>
        <authorList>
            <person name="Minogue T."/>
            <person name="Wolcott M."/>
            <person name="Wasieloski L."/>
            <person name="Aguilar W."/>
            <person name="Moore D."/>
            <person name="Tallon L."/>
            <person name="Sadzewicz L."/>
            <person name="Ott S."/>
            <person name="Zhao X."/>
            <person name="Nagaraj S."/>
            <person name="Vavikolanu K."/>
            <person name="Aluvathingal J."/>
            <person name="Nadendla S."/>
            <person name="Sichtig H."/>
        </authorList>
    </citation>
    <scope>NUCLEOTIDE SEQUENCE [LARGE SCALE GENOMIC DNA]</scope>
    <source>
        <strain evidence="2">FDAARGOS_387</strain>
    </source>
</reference>
<comment type="caution">
    <text evidence="1">The sequence shown here is derived from an EMBL/GenBank/DDBJ whole genome shotgun (WGS) entry which is preliminary data.</text>
</comment>
<keyword evidence="2" id="KW-1185">Reference proteome</keyword>
<name>A0A2C6DJU1_9GAMM</name>
<sequence length="60" mass="7103">MQDEKDKKPYDRFNSTRRTIRFDDDLLEQINSVIGDEPFSSWVKTACRKELERLGIEPKG</sequence>
<dbReference type="Proteomes" id="UP000224974">
    <property type="component" value="Unassembled WGS sequence"/>
</dbReference>
<proteinExistence type="predicted"/>
<protein>
    <submittedName>
        <fullName evidence="1">DUF3950 domain-containing protein</fullName>
    </submittedName>
</protein>
<dbReference type="OrthoDB" id="6419848at2"/>
<evidence type="ECO:0000313" key="2">
    <source>
        <dbReference type="Proteomes" id="UP000224974"/>
    </source>
</evidence>
<accession>A0A2C6DJU1</accession>
<organism evidence="1 2">
    <name type="scientific">Budvicia aquatica</name>
    <dbReference type="NCBI Taxonomy" id="82979"/>
    <lineage>
        <taxon>Bacteria</taxon>
        <taxon>Pseudomonadati</taxon>
        <taxon>Pseudomonadota</taxon>
        <taxon>Gammaproteobacteria</taxon>
        <taxon>Enterobacterales</taxon>
        <taxon>Budviciaceae</taxon>
        <taxon>Budvicia</taxon>
    </lineage>
</organism>
<dbReference type="EMBL" id="PDDX01000001">
    <property type="protein sequence ID" value="PHI29487.1"/>
    <property type="molecule type" value="Genomic_DNA"/>
</dbReference>
<dbReference type="AlphaFoldDB" id="A0A2C6DJU1"/>
<evidence type="ECO:0000313" key="1">
    <source>
        <dbReference type="EMBL" id="PHI29487.1"/>
    </source>
</evidence>
<dbReference type="RefSeq" id="WP_029092994.1">
    <property type="nucleotide sequence ID" value="NZ_PDDX01000001.1"/>
</dbReference>